<dbReference type="KEGG" id="mmt:Metme_4013"/>
<protein>
    <submittedName>
        <fullName evidence="3">Regulatory protein MarR</fullName>
    </submittedName>
</protein>
<dbReference type="EMBL" id="CP002738">
    <property type="protein sequence ID" value="AEG02366.1"/>
    <property type="molecule type" value="Genomic_DNA"/>
</dbReference>
<keyword evidence="4" id="KW-1185">Reference proteome</keyword>
<dbReference type="GO" id="GO:0003700">
    <property type="term" value="F:DNA-binding transcription factor activity"/>
    <property type="evidence" value="ECO:0007669"/>
    <property type="project" value="InterPro"/>
</dbReference>
<dbReference type="Gene3D" id="1.10.10.10">
    <property type="entry name" value="Winged helix-like DNA-binding domain superfamily/Winged helix DNA-binding domain"/>
    <property type="match status" value="1"/>
</dbReference>
<evidence type="ECO:0000259" key="2">
    <source>
        <dbReference type="PROSITE" id="PS50995"/>
    </source>
</evidence>
<dbReference type="PANTHER" id="PTHR33164:SF5">
    <property type="entry name" value="ORGANIC HYDROPEROXIDE RESISTANCE TRANSCRIPTIONAL REGULATOR"/>
    <property type="match status" value="1"/>
</dbReference>
<dbReference type="eggNOG" id="COG1846">
    <property type="taxonomic scope" value="Bacteria"/>
</dbReference>
<dbReference type="SUPFAM" id="SSF46785">
    <property type="entry name" value="Winged helix' DNA-binding domain"/>
    <property type="match status" value="1"/>
</dbReference>
<dbReference type="GO" id="GO:0006950">
    <property type="term" value="P:response to stress"/>
    <property type="evidence" value="ECO:0007669"/>
    <property type="project" value="TreeGrafter"/>
</dbReference>
<evidence type="ECO:0000256" key="1">
    <source>
        <dbReference type="ARBA" id="ARBA00004496"/>
    </source>
</evidence>
<dbReference type="RefSeq" id="WP_013820582.1">
    <property type="nucleotide sequence ID" value="NC_015572.1"/>
</dbReference>
<dbReference type="SMART" id="SM00347">
    <property type="entry name" value="HTH_MARR"/>
    <property type="match status" value="1"/>
</dbReference>
<comment type="subcellular location">
    <subcellularLocation>
        <location evidence="1">Cytoplasm</location>
    </subcellularLocation>
</comment>
<sequence>MIEYLTMAQTDIYELIECMTALIRSEERKKCTELGLQPVHFQVLNYLSRANKYSNTPAAVANYLGMTRGTVSQSLIILEKKGYIEKNPDSNDKRVIHLRLLPEGSEVLKEARPSDLFHSATDILRTTGQELTDANVFQQALTALQKANQSQSFGVCKTCRNFSEKDGEFFCQLTQETLTVDDSEKICQEHAPV</sequence>
<name>F9ZZH3_METMM</name>
<dbReference type="HOGENOM" id="CLU_089893_3_0_6"/>
<reference evidence="3 4" key="1">
    <citation type="journal article" date="2011" name="J. Bacteriol.">
        <title>Complete Genome Sequence of the Aerobic Marine Methanotroph Methylomonas methanica MC09.</title>
        <authorList>
            <person name="Boden R."/>
            <person name="Cunliffe M."/>
            <person name="Scanlan J."/>
            <person name="Moussard H."/>
            <person name="Kits K.D."/>
            <person name="Klotz M.G."/>
            <person name="Jetten M.S."/>
            <person name="Vuilleumier S."/>
            <person name="Han J."/>
            <person name="Peters L."/>
            <person name="Mikhailova N."/>
            <person name="Teshima H."/>
            <person name="Tapia R."/>
            <person name="Kyrpides N."/>
            <person name="Ivanova N."/>
            <person name="Pagani I."/>
            <person name="Cheng J.F."/>
            <person name="Goodwin L."/>
            <person name="Han C."/>
            <person name="Hauser L."/>
            <person name="Land M.L."/>
            <person name="Lapidus A."/>
            <person name="Lucas S."/>
            <person name="Pitluck S."/>
            <person name="Woyke T."/>
            <person name="Stein L."/>
            <person name="Murrell J.C."/>
        </authorList>
    </citation>
    <scope>NUCLEOTIDE SEQUENCE [LARGE SCALE GENOMIC DNA]</scope>
    <source>
        <strain evidence="3 4">MC09</strain>
    </source>
</reference>
<dbReference type="GO" id="GO:0005737">
    <property type="term" value="C:cytoplasm"/>
    <property type="evidence" value="ECO:0007669"/>
    <property type="project" value="UniProtKB-SubCell"/>
</dbReference>
<evidence type="ECO:0000313" key="3">
    <source>
        <dbReference type="EMBL" id="AEG02366.1"/>
    </source>
</evidence>
<proteinExistence type="predicted"/>
<feature type="domain" description="HTH marR-type" evidence="2">
    <location>
        <begin position="9"/>
        <end position="146"/>
    </location>
</feature>
<dbReference type="InterPro" id="IPR036390">
    <property type="entry name" value="WH_DNA-bd_sf"/>
</dbReference>
<dbReference type="InterPro" id="IPR000835">
    <property type="entry name" value="HTH_MarR-typ"/>
</dbReference>
<dbReference type="PROSITE" id="PS50995">
    <property type="entry name" value="HTH_MARR_2"/>
    <property type="match status" value="1"/>
</dbReference>
<gene>
    <name evidence="3" type="ordered locus">Metme_4013</name>
</gene>
<dbReference type="PANTHER" id="PTHR33164">
    <property type="entry name" value="TRANSCRIPTIONAL REGULATOR, MARR FAMILY"/>
    <property type="match status" value="1"/>
</dbReference>
<dbReference type="STRING" id="857087.Metme_4013"/>
<dbReference type="AlphaFoldDB" id="F9ZZH3"/>
<organism evidence="3 4">
    <name type="scientific">Methylomonas methanica (strain DSM 25384 / MC09)</name>
    <dbReference type="NCBI Taxonomy" id="857087"/>
    <lineage>
        <taxon>Bacteria</taxon>
        <taxon>Pseudomonadati</taxon>
        <taxon>Pseudomonadota</taxon>
        <taxon>Gammaproteobacteria</taxon>
        <taxon>Methylococcales</taxon>
        <taxon>Methylococcaceae</taxon>
        <taxon>Methylomonas</taxon>
    </lineage>
</organism>
<dbReference type="InterPro" id="IPR039422">
    <property type="entry name" value="MarR/SlyA-like"/>
</dbReference>
<reference evidence="4" key="3">
    <citation type="submission" date="2011-05" db="EMBL/GenBank/DDBJ databases">
        <title>Complete sequence of Methylomonas methanica MC09.</title>
        <authorList>
            <consortium name="US DOE Joint Genome Institute"/>
            <person name="Lucas S."/>
            <person name="Han J."/>
            <person name="Lapidus A."/>
            <person name="Cheng J.-F."/>
            <person name="Goodwin L."/>
            <person name="Pitluck S."/>
            <person name="Peters L."/>
            <person name="Mikhailova N."/>
            <person name="Teshima H."/>
            <person name="Han C."/>
            <person name="Tapia R."/>
            <person name="Land M."/>
            <person name="Hauser L."/>
            <person name="Kyrpides N."/>
            <person name="Ivanova N."/>
            <person name="Pagani I."/>
            <person name="Stein L."/>
            <person name="Woyke T."/>
        </authorList>
    </citation>
    <scope>NUCLEOTIDE SEQUENCE [LARGE SCALE GENOMIC DNA]</scope>
    <source>
        <strain evidence="4">MC09</strain>
    </source>
</reference>
<accession>F9ZZH3</accession>
<evidence type="ECO:0000313" key="4">
    <source>
        <dbReference type="Proteomes" id="UP000008888"/>
    </source>
</evidence>
<dbReference type="InterPro" id="IPR036388">
    <property type="entry name" value="WH-like_DNA-bd_sf"/>
</dbReference>
<dbReference type="Pfam" id="PF12802">
    <property type="entry name" value="MarR_2"/>
    <property type="match status" value="1"/>
</dbReference>
<dbReference type="Proteomes" id="UP000008888">
    <property type="component" value="Chromosome"/>
</dbReference>
<dbReference type="PRINTS" id="PR00598">
    <property type="entry name" value="HTHMARR"/>
</dbReference>
<reference key="2">
    <citation type="submission" date="2011-05" db="EMBL/GenBank/DDBJ databases">
        <title>Complete genome sequence of the aerobic marine methanotroph Methylomonas methanica MC09.</title>
        <authorList>
            <person name="Boden R."/>
            <person name="Cunliffe M."/>
            <person name="Scanlan J."/>
            <person name="Moussard H."/>
            <person name="Kits K.D."/>
            <person name="Klotz M."/>
            <person name="Jetten M."/>
            <person name="Vuilleumier S."/>
            <person name="Han J."/>
            <person name="Peters L."/>
            <person name="Mikhailova N."/>
            <person name="Teshima H."/>
            <person name="Tapia R."/>
            <person name="Kyrpides N."/>
            <person name="Ivanova N."/>
            <person name="Pagani I."/>
            <person name="Cheng J.-F."/>
            <person name="Goodwin L."/>
            <person name="Han C."/>
            <person name="Hauser L."/>
            <person name="Land M."/>
            <person name="Lapidus A."/>
            <person name="Lucas S."/>
            <person name="Pitluck S."/>
            <person name="Woyke T."/>
            <person name="Stein L.Y."/>
            <person name="Murrell C."/>
        </authorList>
    </citation>
    <scope>NUCLEOTIDE SEQUENCE</scope>
    <source>
        <strain>MC09</strain>
    </source>
</reference>